<dbReference type="InterPro" id="IPR052892">
    <property type="entry name" value="NA-targeting_endonuclease"/>
</dbReference>
<dbReference type="CDD" id="cd00085">
    <property type="entry name" value="HNHc"/>
    <property type="match status" value="1"/>
</dbReference>
<proteinExistence type="predicted"/>
<feature type="domain" description="HNH nuclease" evidence="1">
    <location>
        <begin position="70"/>
        <end position="120"/>
    </location>
</feature>
<name>A0A1I0RFW5_9BACT</name>
<dbReference type="SMART" id="SM00507">
    <property type="entry name" value="HNHc"/>
    <property type="match status" value="1"/>
</dbReference>
<evidence type="ECO:0000313" key="2">
    <source>
        <dbReference type="EMBL" id="SEW39747.1"/>
    </source>
</evidence>
<reference evidence="3" key="1">
    <citation type="submission" date="2016-10" db="EMBL/GenBank/DDBJ databases">
        <authorList>
            <person name="Varghese N."/>
            <person name="Submissions S."/>
        </authorList>
    </citation>
    <scope>NUCLEOTIDE SEQUENCE [LARGE SCALE GENOMIC DNA]</scope>
    <source>
        <strain evidence="3">CGMCC 1.12402</strain>
    </source>
</reference>
<keyword evidence="3" id="KW-1185">Reference proteome</keyword>
<dbReference type="PANTHER" id="PTHR33877">
    <property type="entry name" value="SLL1193 PROTEIN"/>
    <property type="match status" value="1"/>
</dbReference>
<dbReference type="PANTHER" id="PTHR33877:SF2">
    <property type="entry name" value="OS07G0170200 PROTEIN"/>
    <property type="match status" value="1"/>
</dbReference>
<organism evidence="2 3">
    <name type="scientific">Roseivirga pacifica</name>
    <dbReference type="NCBI Taxonomy" id="1267423"/>
    <lineage>
        <taxon>Bacteria</taxon>
        <taxon>Pseudomonadati</taxon>
        <taxon>Bacteroidota</taxon>
        <taxon>Cytophagia</taxon>
        <taxon>Cytophagales</taxon>
        <taxon>Roseivirgaceae</taxon>
        <taxon>Roseivirga</taxon>
    </lineage>
</organism>
<dbReference type="AlphaFoldDB" id="A0A1I0RFW5"/>
<dbReference type="InterPro" id="IPR003615">
    <property type="entry name" value="HNH_nuc"/>
</dbReference>
<evidence type="ECO:0000313" key="3">
    <source>
        <dbReference type="Proteomes" id="UP000199437"/>
    </source>
</evidence>
<dbReference type="Gene3D" id="1.10.30.50">
    <property type="match status" value="1"/>
</dbReference>
<sequence length="165" mass="18841">MKRVLVLNQDYSPISVCSAERAFLLLYLQKAELVHDDPENKIRSINTAYPMPSVIRLQQYISIPYKSVLLSRQNVFKRDSNQCLYCGNGKDLTLDHVLPKSRGGQSTWTNLATACKKCNSIKGDKTPEEAKMPLAQKPFRPTYVMFVRNFSGFTSKDWLKYLGVN</sequence>
<protein>
    <submittedName>
        <fullName evidence="2">5-methylcytosine-specific restriction endonuclease McrA</fullName>
    </submittedName>
</protein>
<dbReference type="EMBL" id="FOIR01000004">
    <property type="protein sequence ID" value="SEW39747.1"/>
    <property type="molecule type" value="Genomic_DNA"/>
</dbReference>
<accession>A0A1I0RFW5</accession>
<dbReference type="Pfam" id="PF14279">
    <property type="entry name" value="HNH_5"/>
    <property type="match status" value="1"/>
</dbReference>
<gene>
    <name evidence="2" type="ORF">SAMN05216290_3487</name>
</gene>
<keyword evidence="2" id="KW-0540">Nuclease</keyword>
<dbReference type="GO" id="GO:0004519">
    <property type="term" value="F:endonuclease activity"/>
    <property type="evidence" value="ECO:0007669"/>
    <property type="project" value="UniProtKB-KW"/>
</dbReference>
<dbReference type="STRING" id="1267423.SAMN05216290_3487"/>
<keyword evidence="2" id="KW-0255">Endonuclease</keyword>
<dbReference type="InterPro" id="IPR029471">
    <property type="entry name" value="HNH_5"/>
</dbReference>
<keyword evidence="2" id="KW-0378">Hydrolase</keyword>
<dbReference type="Proteomes" id="UP000199437">
    <property type="component" value="Unassembled WGS sequence"/>
</dbReference>
<evidence type="ECO:0000259" key="1">
    <source>
        <dbReference type="SMART" id="SM00507"/>
    </source>
</evidence>